<comment type="caution">
    <text evidence="1">The sequence shown here is derived from an EMBL/GenBank/DDBJ whole genome shotgun (WGS) entry which is preliminary data.</text>
</comment>
<dbReference type="EMBL" id="BLIR01000003">
    <property type="protein sequence ID" value="GFE41964.1"/>
    <property type="molecule type" value="Genomic_DNA"/>
</dbReference>
<accession>A0A640V2Z3</accession>
<name>A0A640V2Z3_9ACTN</name>
<protein>
    <submittedName>
        <fullName evidence="1">Uncharacterized protein</fullName>
    </submittedName>
</protein>
<sequence>MPWAEGRGKGMTTGIRGCDNQSNSYVSFVNEEHAGDSESVNPRSYSDAYAWISQHKEKPLSVQTGRGRCILWDDDWKVKGQWDDGKGEFILANVQSSPQDYRMTVSTTGDISLSAV</sequence>
<organism evidence="1 2">
    <name type="scientific">Streptomyces tubercidicus</name>
    <dbReference type="NCBI Taxonomy" id="47759"/>
    <lineage>
        <taxon>Bacteria</taxon>
        <taxon>Bacillati</taxon>
        <taxon>Actinomycetota</taxon>
        <taxon>Actinomycetes</taxon>
        <taxon>Kitasatosporales</taxon>
        <taxon>Streptomycetaceae</taxon>
        <taxon>Streptomyces</taxon>
    </lineage>
</organism>
<evidence type="ECO:0000313" key="2">
    <source>
        <dbReference type="Proteomes" id="UP000431826"/>
    </source>
</evidence>
<keyword evidence="2" id="KW-1185">Reference proteome</keyword>
<gene>
    <name evidence="1" type="ORF">Stube_66370</name>
</gene>
<reference evidence="1 2" key="1">
    <citation type="submission" date="2019-12" db="EMBL/GenBank/DDBJ databases">
        <title>Whole genome shotgun sequence of Streptomyces tubercidicus NBRC 13090.</title>
        <authorList>
            <person name="Ichikawa N."/>
            <person name="Kimura A."/>
            <person name="Kitahashi Y."/>
            <person name="Komaki H."/>
            <person name="Tamura T."/>
        </authorList>
    </citation>
    <scope>NUCLEOTIDE SEQUENCE [LARGE SCALE GENOMIC DNA]</scope>
    <source>
        <strain evidence="1 2">NBRC 13090</strain>
    </source>
</reference>
<evidence type="ECO:0000313" key="1">
    <source>
        <dbReference type="EMBL" id="GFE41964.1"/>
    </source>
</evidence>
<dbReference type="Proteomes" id="UP000431826">
    <property type="component" value="Unassembled WGS sequence"/>
</dbReference>
<proteinExistence type="predicted"/>
<dbReference type="AlphaFoldDB" id="A0A640V2Z3"/>